<dbReference type="SUPFAM" id="SSF50242">
    <property type="entry name" value="TIMP-like"/>
    <property type="match status" value="1"/>
</dbReference>
<accession>A0AAN5CM83</accession>
<evidence type="ECO:0000313" key="2">
    <source>
        <dbReference type="Proteomes" id="UP001328107"/>
    </source>
</evidence>
<dbReference type="EMBL" id="BTRK01000004">
    <property type="protein sequence ID" value="GMR46914.1"/>
    <property type="molecule type" value="Genomic_DNA"/>
</dbReference>
<dbReference type="InterPro" id="IPR008993">
    <property type="entry name" value="TIMP-like_OB-fold"/>
</dbReference>
<feature type="non-terminal residue" evidence="1">
    <location>
        <position position="1"/>
    </location>
</feature>
<evidence type="ECO:0000313" key="1">
    <source>
        <dbReference type="EMBL" id="GMR46914.1"/>
    </source>
</evidence>
<gene>
    <name evidence="1" type="ORF">PMAYCL1PPCAC_17109</name>
</gene>
<dbReference type="Proteomes" id="UP001328107">
    <property type="component" value="Unassembled WGS sequence"/>
</dbReference>
<organism evidence="1 2">
    <name type="scientific">Pristionchus mayeri</name>
    <dbReference type="NCBI Taxonomy" id="1317129"/>
    <lineage>
        <taxon>Eukaryota</taxon>
        <taxon>Metazoa</taxon>
        <taxon>Ecdysozoa</taxon>
        <taxon>Nematoda</taxon>
        <taxon>Chromadorea</taxon>
        <taxon>Rhabditida</taxon>
        <taxon>Rhabditina</taxon>
        <taxon>Diplogasteromorpha</taxon>
        <taxon>Diplogasteroidea</taxon>
        <taxon>Neodiplogasteridae</taxon>
        <taxon>Pristionchus</taxon>
    </lineage>
</organism>
<proteinExistence type="predicted"/>
<feature type="non-terminal residue" evidence="1">
    <location>
        <position position="125"/>
    </location>
</feature>
<dbReference type="AlphaFoldDB" id="A0AAN5CM83"/>
<sequence>KMRFALRPPRETFADAAWVSHVKIDVREFLDDQERSMTSDTRLVVQHIKVFKKPSTMDVLPVEIVGTSMGGFTLERGKEYLLCGSILEDGTLTCVGGQIRPAGVEGMVAEWREITEEFKEEMKTY</sequence>
<keyword evidence="2" id="KW-1185">Reference proteome</keyword>
<dbReference type="Gene3D" id="2.40.50.120">
    <property type="match status" value="1"/>
</dbReference>
<reference evidence="2" key="1">
    <citation type="submission" date="2022-10" db="EMBL/GenBank/DDBJ databases">
        <title>Genome assembly of Pristionchus species.</title>
        <authorList>
            <person name="Yoshida K."/>
            <person name="Sommer R.J."/>
        </authorList>
    </citation>
    <scope>NUCLEOTIDE SEQUENCE [LARGE SCALE GENOMIC DNA]</scope>
    <source>
        <strain evidence="2">RS5460</strain>
    </source>
</reference>
<comment type="caution">
    <text evidence="1">The sequence shown here is derived from an EMBL/GenBank/DDBJ whole genome shotgun (WGS) entry which is preliminary data.</text>
</comment>
<name>A0AAN5CM83_9BILA</name>
<protein>
    <recommendedName>
        <fullName evidence="3">NTR domain-containing protein</fullName>
    </recommendedName>
</protein>
<evidence type="ECO:0008006" key="3">
    <source>
        <dbReference type="Google" id="ProtNLM"/>
    </source>
</evidence>